<organism evidence="5 6">
    <name type="scientific">Marasmiellus scandens</name>
    <dbReference type="NCBI Taxonomy" id="2682957"/>
    <lineage>
        <taxon>Eukaryota</taxon>
        <taxon>Fungi</taxon>
        <taxon>Dikarya</taxon>
        <taxon>Basidiomycota</taxon>
        <taxon>Agaricomycotina</taxon>
        <taxon>Agaricomycetes</taxon>
        <taxon>Agaricomycetidae</taxon>
        <taxon>Agaricales</taxon>
        <taxon>Marasmiineae</taxon>
        <taxon>Omphalotaceae</taxon>
        <taxon>Marasmiellus</taxon>
    </lineage>
</organism>
<dbReference type="PANTHER" id="PTHR30480">
    <property type="entry name" value="BETA-HEXOSAMINIDASE-RELATED"/>
    <property type="match status" value="1"/>
</dbReference>
<dbReference type="InterPro" id="IPR036962">
    <property type="entry name" value="Glyco_hydro_3_N_sf"/>
</dbReference>
<feature type="domain" description="Glycoside hydrolase family 3 N-terminal" evidence="4">
    <location>
        <begin position="36"/>
        <end position="372"/>
    </location>
</feature>
<dbReference type="SUPFAM" id="SSF51445">
    <property type="entry name" value="(Trans)glycosidases"/>
    <property type="match status" value="1"/>
</dbReference>
<comment type="similarity">
    <text evidence="1">Belongs to the glycosyl hydrolase 3 family.</text>
</comment>
<dbReference type="InterPro" id="IPR050226">
    <property type="entry name" value="NagZ_Beta-hexosaminidase"/>
</dbReference>
<dbReference type="Proteomes" id="UP001498398">
    <property type="component" value="Unassembled WGS sequence"/>
</dbReference>
<protein>
    <recommendedName>
        <fullName evidence="4">Glycoside hydrolase family 3 N-terminal domain-containing protein</fullName>
    </recommendedName>
</protein>
<evidence type="ECO:0000313" key="6">
    <source>
        <dbReference type="Proteomes" id="UP001498398"/>
    </source>
</evidence>
<dbReference type="InterPro" id="IPR017853">
    <property type="entry name" value="GH"/>
</dbReference>
<dbReference type="Gene3D" id="3.20.20.300">
    <property type="entry name" value="Glycoside hydrolase, family 3, N-terminal domain"/>
    <property type="match status" value="1"/>
</dbReference>
<dbReference type="Pfam" id="PF00933">
    <property type="entry name" value="Glyco_hydro_3"/>
    <property type="match status" value="1"/>
</dbReference>
<keyword evidence="2" id="KW-0378">Hydrolase</keyword>
<evidence type="ECO:0000313" key="5">
    <source>
        <dbReference type="EMBL" id="KAK7440070.1"/>
    </source>
</evidence>
<evidence type="ECO:0000256" key="1">
    <source>
        <dbReference type="ARBA" id="ARBA00005336"/>
    </source>
</evidence>
<dbReference type="InterPro" id="IPR001764">
    <property type="entry name" value="Glyco_hydro_3_N"/>
</dbReference>
<keyword evidence="6" id="KW-1185">Reference proteome</keyword>
<comment type="caution">
    <text evidence="5">The sequence shown here is derived from an EMBL/GenBank/DDBJ whole genome shotgun (WGS) entry which is preliminary data.</text>
</comment>
<evidence type="ECO:0000256" key="2">
    <source>
        <dbReference type="ARBA" id="ARBA00022801"/>
    </source>
</evidence>
<proteinExistence type="inferred from homology"/>
<gene>
    <name evidence="5" type="ORF">VKT23_017319</name>
</gene>
<reference evidence="5 6" key="1">
    <citation type="submission" date="2024-01" db="EMBL/GenBank/DDBJ databases">
        <title>A draft genome for the cacao thread blight pathogen Marasmiellus scandens.</title>
        <authorList>
            <person name="Baruah I.K."/>
            <person name="Leung J."/>
            <person name="Bukari Y."/>
            <person name="Amoako-Attah I."/>
            <person name="Meinhardt L.W."/>
            <person name="Bailey B.A."/>
            <person name="Cohen S.P."/>
        </authorList>
    </citation>
    <scope>NUCLEOTIDE SEQUENCE [LARGE SCALE GENOMIC DNA]</scope>
    <source>
        <strain evidence="5 6">GH-19</strain>
    </source>
</reference>
<keyword evidence="3" id="KW-0326">Glycosidase</keyword>
<name>A0ABR1ISL0_9AGAR</name>
<dbReference type="PANTHER" id="PTHR30480:SF16">
    <property type="entry name" value="GLYCOSIDE HYDROLASE FAMILY 3 DOMAIN PROTEIN"/>
    <property type="match status" value="1"/>
</dbReference>
<accession>A0ABR1ISL0</accession>
<dbReference type="EMBL" id="JBANRG010000070">
    <property type="protein sequence ID" value="KAK7440070.1"/>
    <property type="molecule type" value="Genomic_DNA"/>
</dbReference>
<sequence>MTTVELTDELKRAIGQRFVLGFHGTSSSLDDAASENIKTLLSAPYYLGSVIMMKRNVEGKDEVREMIRSLQGYARKEQGEEAKPLLIGTDQENGLVSAFTVPPGKGKEGVTQFPGAMPLGRIKDDDKYETGALEMTKKTYEASGKELAMLGVNWVYAPVGDVNTDKKNPVIGVRSFGEEPEKVAKHVAMACKGLGGAGIASCVKHFPGHGDTSVDSHLGMPVIKKGKDELKKEELVPFERVVGVEGVTVMTGHMAMPEVTGKAYEPCSLSREVTTRLLREEMGFEGLVVTDCLEMDAIARTEAGEKEKEGGWEGGCGIEEGAVRAIEAGADVVMICHTFEKQVGAIKKVWEAVTSGRIKVDELMKGVERVNKLKDWLGLTWDKVTGEDGKWETQWQNLKEENAGIALEGYQRSVQVRDGFVPLDRNSPTTLYTPANESINLAVDDAEGVLRTKDGKVRNTAGPSFVAMASKLGCKHVVYRDAVDVQAGQAIFVFRNGLTSEWQQKALEVVREQSSRVAVVSTGTPYEDWDVATCESSRCALAQAAARVVA</sequence>
<evidence type="ECO:0000259" key="4">
    <source>
        <dbReference type="Pfam" id="PF00933"/>
    </source>
</evidence>
<evidence type="ECO:0000256" key="3">
    <source>
        <dbReference type="ARBA" id="ARBA00023295"/>
    </source>
</evidence>